<dbReference type="PANTHER" id="PTHR47963:SF8">
    <property type="entry name" value="ATP-DEPENDENT RNA HELICASE DEAD"/>
    <property type="match status" value="1"/>
</dbReference>
<evidence type="ECO:0000313" key="9">
    <source>
        <dbReference type="EMBL" id="KAK7242821.1"/>
    </source>
</evidence>
<dbReference type="PANTHER" id="PTHR47963">
    <property type="entry name" value="DEAD-BOX ATP-DEPENDENT RNA HELICASE 47, MITOCHONDRIAL"/>
    <property type="match status" value="1"/>
</dbReference>
<proteinExistence type="predicted"/>
<dbReference type="InterPro" id="IPR014001">
    <property type="entry name" value="Helicase_ATP-bd"/>
</dbReference>
<reference evidence="9 10" key="1">
    <citation type="submission" date="2024-03" db="EMBL/GenBank/DDBJ databases">
        <title>Aureococcus anophagefferens CCMP1851 and Kratosvirus quantuckense: Draft genome of a second virus-susceptible host strain in the model system.</title>
        <authorList>
            <person name="Chase E."/>
            <person name="Truchon A.R."/>
            <person name="Schepens W."/>
            <person name="Wilhelm S.W."/>
        </authorList>
    </citation>
    <scope>NUCLEOTIDE SEQUENCE [LARGE SCALE GENOMIC DNA]</scope>
    <source>
        <strain evidence="9 10">CCMP1851</strain>
    </source>
</reference>
<keyword evidence="4 9" id="KW-0347">Helicase</keyword>
<feature type="chain" id="PRO_5046380786" description="RNA helicase" evidence="7">
    <location>
        <begin position="24"/>
        <end position="467"/>
    </location>
</feature>
<evidence type="ECO:0000256" key="4">
    <source>
        <dbReference type="ARBA" id="ARBA00022806"/>
    </source>
</evidence>
<dbReference type="EC" id="3.6.4.13" evidence="1"/>
<dbReference type="InterPro" id="IPR011545">
    <property type="entry name" value="DEAD/DEAH_box_helicase_dom"/>
</dbReference>
<comment type="caution">
    <text evidence="9">The sequence shown here is derived from an EMBL/GenBank/DDBJ whole genome shotgun (WGS) entry which is preliminary data.</text>
</comment>
<dbReference type="Proteomes" id="UP001363151">
    <property type="component" value="Unassembled WGS sequence"/>
</dbReference>
<keyword evidence="5" id="KW-0067">ATP-binding</keyword>
<feature type="domain" description="Helicase ATP-binding" evidence="8">
    <location>
        <begin position="225"/>
        <end position="381"/>
    </location>
</feature>
<keyword evidence="7" id="KW-0732">Signal</keyword>
<evidence type="ECO:0000256" key="5">
    <source>
        <dbReference type="ARBA" id="ARBA00022840"/>
    </source>
</evidence>
<dbReference type="InterPro" id="IPR050547">
    <property type="entry name" value="DEAD_box_RNA_helicases"/>
</dbReference>
<evidence type="ECO:0000256" key="1">
    <source>
        <dbReference type="ARBA" id="ARBA00012552"/>
    </source>
</evidence>
<keyword evidence="10" id="KW-1185">Reference proteome</keyword>
<protein>
    <recommendedName>
        <fullName evidence="1">RNA helicase</fullName>
        <ecNumber evidence="1">3.6.4.13</ecNumber>
    </recommendedName>
</protein>
<gene>
    <name evidence="9" type="primary">deaD</name>
    <name evidence="9" type="ORF">SO694_00015268</name>
</gene>
<evidence type="ECO:0000256" key="7">
    <source>
        <dbReference type="SAM" id="SignalP"/>
    </source>
</evidence>
<accession>A0ABR1G2Z1</accession>
<evidence type="ECO:0000256" key="6">
    <source>
        <dbReference type="SAM" id="MobiDB-lite"/>
    </source>
</evidence>
<sequence length="467" mass="48743">MHNALKLCLIAVIAAPAIVAALSARPPPPPKRGKSKGGKHKRRNKAVEAPSASASIEDREARLRARFASWSGGDDDDDDDDALGAAARRRRAPAEAAKPRRLGPRGAAGLRRRLPHPPPARRRRGAGGARRGRARARRGRAARPPRREKKKEKKKKKPRPVDDALAALGRRAAFADAPGPARDEAQRAETLEAWDLPASTAAALAAAGFDAPTLAHDVESLLCCPGGGKTLAFLLPALAAVDPRDAAVRVLVVAPGRELAVQIADAAATFFPDLEVAAIFGGANAGRMRDRLKKRKPQVVVGTPGRLAEFALDGSRPLKLGRVAAIIVDEADATAAAPFVDDLEAVLGAAPRTARLVCASATAPALLDGDAASTFAPTVRDRARDALLVDARAAAGVVAGALRAGARHGRVTIRDDRSALEALRRVLRADDPPCEAAVVFVNDGDAAIAVANALRTRSPRAASTRAA</sequence>
<dbReference type="GO" id="GO:0004386">
    <property type="term" value="F:helicase activity"/>
    <property type="evidence" value="ECO:0007669"/>
    <property type="project" value="UniProtKB-KW"/>
</dbReference>
<dbReference type="Pfam" id="PF00270">
    <property type="entry name" value="DEAD"/>
    <property type="match status" value="1"/>
</dbReference>
<keyword evidence="2" id="KW-0547">Nucleotide-binding</keyword>
<feature type="signal peptide" evidence="7">
    <location>
        <begin position="1"/>
        <end position="23"/>
    </location>
</feature>
<feature type="compositionally biased region" description="Basic residues" evidence="6">
    <location>
        <begin position="31"/>
        <end position="44"/>
    </location>
</feature>
<dbReference type="SUPFAM" id="SSF52540">
    <property type="entry name" value="P-loop containing nucleoside triphosphate hydrolases"/>
    <property type="match status" value="1"/>
</dbReference>
<feature type="compositionally biased region" description="Basic residues" evidence="6">
    <location>
        <begin position="110"/>
        <end position="158"/>
    </location>
</feature>
<dbReference type="EMBL" id="JBBJCI010000140">
    <property type="protein sequence ID" value="KAK7242821.1"/>
    <property type="molecule type" value="Genomic_DNA"/>
</dbReference>
<dbReference type="InterPro" id="IPR027417">
    <property type="entry name" value="P-loop_NTPase"/>
</dbReference>
<organism evidence="9 10">
    <name type="scientific">Aureococcus anophagefferens</name>
    <name type="common">Harmful bloom alga</name>
    <dbReference type="NCBI Taxonomy" id="44056"/>
    <lineage>
        <taxon>Eukaryota</taxon>
        <taxon>Sar</taxon>
        <taxon>Stramenopiles</taxon>
        <taxon>Ochrophyta</taxon>
        <taxon>Pelagophyceae</taxon>
        <taxon>Pelagomonadales</taxon>
        <taxon>Pelagomonadaceae</taxon>
        <taxon>Aureococcus</taxon>
    </lineage>
</organism>
<keyword evidence="3" id="KW-0378">Hydrolase</keyword>
<evidence type="ECO:0000256" key="3">
    <source>
        <dbReference type="ARBA" id="ARBA00022801"/>
    </source>
</evidence>
<evidence type="ECO:0000259" key="8">
    <source>
        <dbReference type="PROSITE" id="PS51192"/>
    </source>
</evidence>
<dbReference type="PROSITE" id="PS51192">
    <property type="entry name" value="HELICASE_ATP_BIND_1"/>
    <property type="match status" value="1"/>
</dbReference>
<feature type="region of interest" description="Disordered" evidence="6">
    <location>
        <begin position="87"/>
        <end position="163"/>
    </location>
</feature>
<feature type="region of interest" description="Disordered" evidence="6">
    <location>
        <begin position="23"/>
        <end position="58"/>
    </location>
</feature>
<name>A0ABR1G2Z1_AURAN</name>
<evidence type="ECO:0000256" key="2">
    <source>
        <dbReference type="ARBA" id="ARBA00022741"/>
    </source>
</evidence>
<evidence type="ECO:0000313" key="10">
    <source>
        <dbReference type="Proteomes" id="UP001363151"/>
    </source>
</evidence>
<dbReference type="SMART" id="SM00487">
    <property type="entry name" value="DEXDc"/>
    <property type="match status" value="1"/>
</dbReference>
<dbReference type="Gene3D" id="3.40.50.300">
    <property type="entry name" value="P-loop containing nucleotide triphosphate hydrolases"/>
    <property type="match status" value="1"/>
</dbReference>